<dbReference type="InterPro" id="IPR009003">
    <property type="entry name" value="Peptidase_S1_PA"/>
</dbReference>
<sequence>MQDRPDGDPGGWGAGSRPAGSPRPGRGPALPAPTAAAQPDGLGRECPMAGTVSTECGKPSVSGKIFGGRDAPEMRWPWQAALYYQGIHICGAVLINTSWVASAAHCFQKSHNPADYQVLLGYHRLKTHTAHGRTATVYRLFVHTDFNKHYFMGRDITLLQLHRPMKISTYIQPACLPNSDMHLPSHCWITGWGMVTEEVMLGPPYTLQEAEVGILESNLCKLYFQGPGPEGSEYSIHEDMFCAADFRTGKSVCRGDSGGPLVCKLNNTWYLMGLSSWSLPCQQPIGPSVFTRITYFSQWIARHQAGSPPPKPSDIPPEDNRHPQSSGPPTLTNVTSLGNVPQPRSFQALVTSQVSCLLLTALWML</sequence>
<dbReference type="Proteomes" id="UP001652581">
    <property type="component" value="Chromosome 5"/>
</dbReference>
<dbReference type="InterPro" id="IPR033116">
    <property type="entry name" value="TRYPSIN_SER"/>
</dbReference>
<dbReference type="GO" id="GO:0006508">
    <property type="term" value="P:proteolysis"/>
    <property type="evidence" value="ECO:0007669"/>
    <property type="project" value="UniProtKB-KW"/>
</dbReference>
<dbReference type="SUPFAM" id="SSF50494">
    <property type="entry name" value="Trypsin-like serine proteases"/>
    <property type="match status" value="1"/>
</dbReference>
<dbReference type="PANTHER" id="PTHR24253:SF42">
    <property type="entry name" value="PROTEASE, SERINE 47"/>
    <property type="match status" value="1"/>
</dbReference>
<name>A0ABM5DB90_VICPA</name>
<dbReference type="PROSITE" id="PS50240">
    <property type="entry name" value="TRYPSIN_DOM"/>
    <property type="match status" value="1"/>
</dbReference>
<dbReference type="SMART" id="SM00020">
    <property type="entry name" value="Tryp_SPc"/>
    <property type="match status" value="1"/>
</dbReference>
<proteinExistence type="predicted"/>
<dbReference type="InterPro" id="IPR001314">
    <property type="entry name" value="Peptidase_S1A"/>
</dbReference>
<gene>
    <name evidence="5" type="primary">LOC116280473</name>
</gene>
<keyword evidence="5" id="KW-0645">Protease</keyword>
<protein>
    <submittedName>
        <fullName evidence="5">Serine protease 40 isoform X1</fullName>
    </submittedName>
</protein>
<dbReference type="GO" id="GO:0008233">
    <property type="term" value="F:peptidase activity"/>
    <property type="evidence" value="ECO:0007669"/>
    <property type="project" value="UniProtKB-KW"/>
</dbReference>
<dbReference type="InterPro" id="IPR001254">
    <property type="entry name" value="Trypsin_dom"/>
</dbReference>
<feature type="domain" description="Peptidase S1" evidence="3">
    <location>
        <begin position="65"/>
        <end position="305"/>
    </location>
</feature>
<dbReference type="PANTHER" id="PTHR24253">
    <property type="entry name" value="TRANSMEMBRANE PROTEASE SERINE"/>
    <property type="match status" value="1"/>
</dbReference>
<evidence type="ECO:0000313" key="4">
    <source>
        <dbReference type="Proteomes" id="UP001652581"/>
    </source>
</evidence>
<dbReference type="Pfam" id="PF00089">
    <property type="entry name" value="Trypsin"/>
    <property type="match status" value="1"/>
</dbReference>
<organism evidence="4 5">
    <name type="scientific">Vicugna pacos</name>
    <name type="common">Alpaca</name>
    <name type="synonym">Lama pacos</name>
    <dbReference type="NCBI Taxonomy" id="30538"/>
    <lineage>
        <taxon>Eukaryota</taxon>
        <taxon>Metazoa</taxon>
        <taxon>Chordata</taxon>
        <taxon>Craniata</taxon>
        <taxon>Vertebrata</taxon>
        <taxon>Euteleostomi</taxon>
        <taxon>Mammalia</taxon>
        <taxon>Eutheria</taxon>
        <taxon>Laurasiatheria</taxon>
        <taxon>Artiodactyla</taxon>
        <taxon>Tylopoda</taxon>
        <taxon>Camelidae</taxon>
        <taxon>Vicugna</taxon>
    </lineage>
</organism>
<feature type="region of interest" description="Disordered" evidence="2">
    <location>
        <begin position="1"/>
        <end position="53"/>
    </location>
</feature>
<dbReference type="Gene3D" id="2.40.10.10">
    <property type="entry name" value="Trypsin-like serine proteases"/>
    <property type="match status" value="2"/>
</dbReference>
<dbReference type="PRINTS" id="PR00722">
    <property type="entry name" value="CHYMOTRYPSIN"/>
</dbReference>
<evidence type="ECO:0000313" key="5">
    <source>
        <dbReference type="RefSeq" id="XP_072818172.1"/>
    </source>
</evidence>
<dbReference type="InterPro" id="IPR043504">
    <property type="entry name" value="Peptidase_S1_PA_chymotrypsin"/>
</dbReference>
<keyword evidence="5" id="KW-0378">Hydrolase</keyword>
<dbReference type="PROSITE" id="PS00135">
    <property type="entry name" value="TRYPSIN_SER"/>
    <property type="match status" value="1"/>
</dbReference>
<evidence type="ECO:0000256" key="1">
    <source>
        <dbReference type="ARBA" id="ARBA00023157"/>
    </source>
</evidence>
<reference evidence="5" key="1">
    <citation type="submission" date="2025-08" db="UniProtKB">
        <authorList>
            <consortium name="RefSeq"/>
        </authorList>
    </citation>
    <scope>IDENTIFICATION</scope>
</reference>
<accession>A0ABM5DB90</accession>
<dbReference type="GeneID" id="116280473"/>
<evidence type="ECO:0000259" key="3">
    <source>
        <dbReference type="PROSITE" id="PS50240"/>
    </source>
</evidence>
<feature type="region of interest" description="Disordered" evidence="2">
    <location>
        <begin position="304"/>
        <end position="337"/>
    </location>
</feature>
<dbReference type="RefSeq" id="XP_072818172.1">
    <property type="nucleotide sequence ID" value="XM_072962071.1"/>
</dbReference>
<evidence type="ECO:0000256" key="2">
    <source>
        <dbReference type="SAM" id="MobiDB-lite"/>
    </source>
</evidence>
<feature type="compositionally biased region" description="Low complexity" evidence="2">
    <location>
        <begin position="15"/>
        <end position="39"/>
    </location>
</feature>
<keyword evidence="4" id="KW-1185">Reference proteome</keyword>
<keyword evidence="1" id="KW-1015">Disulfide bond</keyword>
<dbReference type="CDD" id="cd00190">
    <property type="entry name" value="Tryp_SPc"/>
    <property type="match status" value="1"/>
</dbReference>
<feature type="compositionally biased region" description="Polar residues" evidence="2">
    <location>
        <begin position="323"/>
        <end position="337"/>
    </location>
</feature>